<dbReference type="Proteomes" id="UP000054314">
    <property type="component" value="Unassembled WGS sequence"/>
</dbReference>
<protein>
    <submittedName>
        <fullName evidence="2">Uncharacterized protein</fullName>
    </submittedName>
</protein>
<keyword evidence="3" id="KW-1185">Reference proteome</keyword>
<reference evidence="2 3" key="1">
    <citation type="submission" date="2013-08" db="EMBL/GenBank/DDBJ databases">
        <title>Genome sequencing of Cellulomonas bogoriensis 69B4.</title>
        <authorList>
            <person name="Chen F."/>
            <person name="Li Y."/>
            <person name="Wang G."/>
        </authorList>
    </citation>
    <scope>NUCLEOTIDE SEQUENCE [LARGE SCALE GENOMIC DNA]</scope>
    <source>
        <strain evidence="2 3">69B4</strain>
    </source>
</reference>
<comment type="caution">
    <text evidence="2">The sequence shown here is derived from an EMBL/GenBank/DDBJ whole genome shotgun (WGS) entry which is preliminary data.</text>
</comment>
<gene>
    <name evidence="2" type="ORF">N869_03910</name>
</gene>
<accession>A0A0A0C1S4</accession>
<dbReference type="EMBL" id="AXCZ01000012">
    <property type="protein sequence ID" value="KGM14125.1"/>
    <property type="molecule type" value="Genomic_DNA"/>
</dbReference>
<name>A0A0A0C1S4_9CELL</name>
<feature type="compositionally biased region" description="Low complexity" evidence="1">
    <location>
        <begin position="38"/>
        <end position="61"/>
    </location>
</feature>
<proteinExistence type="predicted"/>
<sequence length="108" mass="11192">MSVILRRCSPVVADTTTTSPSHPRASSVPSGDHAIPWSSSSTSGSRRGSVEGSSRSVGPRSLQVQSSRSTTTRREVGPSVPPRTSIASSAPSGEKAQSYPNMPLNGVE</sequence>
<evidence type="ECO:0000256" key="1">
    <source>
        <dbReference type="SAM" id="MobiDB-lite"/>
    </source>
</evidence>
<evidence type="ECO:0000313" key="2">
    <source>
        <dbReference type="EMBL" id="KGM14125.1"/>
    </source>
</evidence>
<evidence type="ECO:0000313" key="3">
    <source>
        <dbReference type="Proteomes" id="UP000054314"/>
    </source>
</evidence>
<organism evidence="2 3">
    <name type="scientific">Cellulomonas bogoriensis 69B4 = DSM 16987</name>
    <dbReference type="NCBI Taxonomy" id="1386082"/>
    <lineage>
        <taxon>Bacteria</taxon>
        <taxon>Bacillati</taxon>
        <taxon>Actinomycetota</taxon>
        <taxon>Actinomycetes</taxon>
        <taxon>Micrococcales</taxon>
        <taxon>Cellulomonadaceae</taxon>
        <taxon>Cellulomonas</taxon>
    </lineage>
</organism>
<dbReference type="AlphaFoldDB" id="A0A0A0C1S4"/>
<feature type="region of interest" description="Disordered" evidence="1">
    <location>
        <begin position="1"/>
        <end position="108"/>
    </location>
</feature>